<feature type="transmembrane region" description="Helical" evidence="10">
    <location>
        <begin position="39"/>
        <end position="61"/>
    </location>
</feature>
<evidence type="ECO:0000256" key="5">
    <source>
        <dbReference type="ARBA" id="ARBA00022741"/>
    </source>
</evidence>
<sequence>MQTQKDLYQAHRLMTQRLGMALLQGEPDVPESPMRRQNVATFAGLLIAVLIVAGFGIWGLLSKGGHATKLTDPGQLLIEEETGAAYVFNQKSGRLQPVANYVSARLLLDSQDIKVRSVSAESLAGYTRGQMVGIQGAPDSLPKKERLVKGPWSACVAETADAAAGRRSYVTLVGGTDVGGTPVGDDEALLVNDGRQNWVLWANQRLRAANVDRLTDQTPRRVPASWINAIPAGVDFAAPEIPQLGKKAVGPGGRAARVGHVYKVASVAGSSERWYVLLADGIAPISNTEALLLLQDPAIKAAYGRSGARETLIDAASANATKVSGQSVRKQGLPATMPRFRAPSVSAPLCAVYANTQKGSTSAVLTTGSKVHIPPPPASAGADKVDQVLLPPGSAVLAGTLPGDGQLSAVQQYSLITDQGKKFRLASADAIGKLGYEAKDVAPVPVHLLRLIPDGPALDPAAAMTPVQDVRNVQTNRTTQTTG</sequence>
<evidence type="ECO:0000256" key="10">
    <source>
        <dbReference type="SAM" id="Phobius"/>
    </source>
</evidence>
<dbReference type="GO" id="GO:0005524">
    <property type="term" value="F:ATP binding"/>
    <property type="evidence" value="ECO:0007669"/>
    <property type="project" value="UniProtKB-KW"/>
</dbReference>
<evidence type="ECO:0000313" key="11">
    <source>
        <dbReference type="EMBL" id="TDD12496.1"/>
    </source>
</evidence>
<keyword evidence="8 10" id="KW-1133">Transmembrane helix</keyword>
<dbReference type="InterPro" id="IPR007795">
    <property type="entry name" value="T7SS_EccB"/>
</dbReference>
<comment type="caution">
    <text evidence="11">The sequence shown here is derived from an EMBL/GenBank/DDBJ whole genome shotgun (WGS) entry which is preliminary data.</text>
</comment>
<keyword evidence="7" id="KW-0067">ATP-binding</keyword>
<dbReference type="Gene3D" id="3.30.2390.20">
    <property type="entry name" value="Type VII secretion system EccB, repeat 1 domain"/>
    <property type="match status" value="1"/>
</dbReference>
<name>A0A4V2YCS6_9ACTN</name>
<protein>
    <submittedName>
        <fullName evidence="11">Type VII secretion protein EccB</fullName>
    </submittedName>
</protein>
<evidence type="ECO:0000256" key="6">
    <source>
        <dbReference type="ARBA" id="ARBA00022801"/>
    </source>
</evidence>
<dbReference type="RefSeq" id="WP_132591077.1">
    <property type="nucleotide sequence ID" value="NZ_SMKO01000002.1"/>
</dbReference>
<dbReference type="PANTHER" id="PTHR40765">
    <property type="entry name" value="ESX-2 SECRETION SYSTEM ATPASE ECCB2"/>
    <property type="match status" value="1"/>
</dbReference>
<dbReference type="GO" id="GO:0005886">
    <property type="term" value="C:plasma membrane"/>
    <property type="evidence" value="ECO:0007669"/>
    <property type="project" value="UniProtKB-SubCell"/>
</dbReference>
<dbReference type="NCBIfam" id="TIGR03919">
    <property type="entry name" value="T7SS_EccB"/>
    <property type="match status" value="1"/>
</dbReference>
<gene>
    <name evidence="11" type="primary">eccB</name>
    <name evidence="11" type="ORF">E1292_01205</name>
</gene>
<comment type="similarity">
    <text evidence="2">Belongs to the EccB family.</text>
</comment>
<dbReference type="AlphaFoldDB" id="A0A4V2YCS6"/>
<dbReference type="InterPro" id="IPR042485">
    <property type="entry name" value="T7SS_EccB_R3"/>
</dbReference>
<keyword evidence="12" id="KW-1185">Reference proteome</keyword>
<keyword evidence="6" id="KW-0378">Hydrolase</keyword>
<keyword evidence="3" id="KW-1003">Cell membrane</keyword>
<dbReference type="Gene3D" id="2.40.50.910">
    <property type="entry name" value="Type VII secretion system EccB, repeat 3 domain"/>
    <property type="match status" value="1"/>
</dbReference>
<keyword evidence="5" id="KW-0547">Nucleotide-binding</keyword>
<keyword evidence="4 10" id="KW-0812">Transmembrane</keyword>
<dbReference type="EMBL" id="SMKO01000002">
    <property type="protein sequence ID" value="TDD12496.1"/>
    <property type="molecule type" value="Genomic_DNA"/>
</dbReference>
<evidence type="ECO:0000313" key="12">
    <source>
        <dbReference type="Proteomes" id="UP000295258"/>
    </source>
</evidence>
<dbReference type="Pfam" id="PF05108">
    <property type="entry name" value="T7SS_ESX1_EccB"/>
    <property type="match status" value="1"/>
</dbReference>
<evidence type="ECO:0000256" key="9">
    <source>
        <dbReference type="ARBA" id="ARBA00023136"/>
    </source>
</evidence>
<dbReference type="PANTHER" id="PTHR40765:SF2">
    <property type="entry name" value="ESX-2 SECRETION SYSTEM ATPASE ECCB2"/>
    <property type="match status" value="1"/>
</dbReference>
<comment type="subcellular location">
    <subcellularLocation>
        <location evidence="1">Cell membrane</location>
        <topology evidence="1">Single-pass membrane protein</topology>
    </subcellularLocation>
</comment>
<dbReference type="GO" id="GO:0005576">
    <property type="term" value="C:extracellular region"/>
    <property type="evidence" value="ECO:0007669"/>
    <property type="project" value="TreeGrafter"/>
</dbReference>
<dbReference type="Proteomes" id="UP000295258">
    <property type="component" value="Unassembled WGS sequence"/>
</dbReference>
<proteinExistence type="inferred from homology"/>
<dbReference type="GO" id="GO:0016787">
    <property type="term" value="F:hydrolase activity"/>
    <property type="evidence" value="ECO:0007669"/>
    <property type="project" value="UniProtKB-KW"/>
</dbReference>
<evidence type="ECO:0000256" key="3">
    <source>
        <dbReference type="ARBA" id="ARBA00022475"/>
    </source>
</evidence>
<evidence type="ECO:0000256" key="8">
    <source>
        <dbReference type="ARBA" id="ARBA00022989"/>
    </source>
</evidence>
<keyword evidence="9 10" id="KW-0472">Membrane</keyword>
<evidence type="ECO:0000256" key="1">
    <source>
        <dbReference type="ARBA" id="ARBA00004162"/>
    </source>
</evidence>
<evidence type="ECO:0000256" key="7">
    <source>
        <dbReference type="ARBA" id="ARBA00022840"/>
    </source>
</evidence>
<organism evidence="11 12">
    <name type="scientific">Nonomuraea deserti</name>
    <dbReference type="NCBI Taxonomy" id="1848322"/>
    <lineage>
        <taxon>Bacteria</taxon>
        <taxon>Bacillati</taxon>
        <taxon>Actinomycetota</taxon>
        <taxon>Actinomycetes</taxon>
        <taxon>Streptosporangiales</taxon>
        <taxon>Streptosporangiaceae</taxon>
        <taxon>Nonomuraea</taxon>
    </lineage>
</organism>
<evidence type="ECO:0000256" key="2">
    <source>
        <dbReference type="ARBA" id="ARBA00008149"/>
    </source>
</evidence>
<reference evidence="11 12" key="1">
    <citation type="submission" date="2019-03" db="EMBL/GenBank/DDBJ databases">
        <title>Draft genome sequences of novel Actinobacteria.</title>
        <authorList>
            <person name="Sahin N."/>
            <person name="Ay H."/>
            <person name="Saygin H."/>
        </authorList>
    </citation>
    <scope>NUCLEOTIDE SEQUENCE [LARGE SCALE GENOMIC DNA]</scope>
    <source>
        <strain evidence="11 12">KC310</strain>
    </source>
</reference>
<evidence type="ECO:0000256" key="4">
    <source>
        <dbReference type="ARBA" id="ARBA00022692"/>
    </source>
</evidence>
<dbReference type="InterPro" id="IPR044857">
    <property type="entry name" value="T7SS_EccB_R1"/>
</dbReference>
<accession>A0A4V2YCS6</accession>